<dbReference type="Gene3D" id="3.30.2350.10">
    <property type="entry name" value="Pseudouridine synthase"/>
    <property type="match status" value="1"/>
</dbReference>
<comment type="function">
    <text evidence="5">Responsible for synthesis of pseudouridine from uracil-55 in the psi GC loop of transfer RNAs.</text>
</comment>
<dbReference type="Pfam" id="PF01509">
    <property type="entry name" value="TruB_N"/>
    <property type="match status" value="1"/>
</dbReference>
<keyword evidence="4 5" id="KW-0413">Isomerase</keyword>
<evidence type="ECO:0000313" key="8">
    <source>
        <dbReference type="Proteomes" id="UP000664414"/>
    </source>
</evidence>
<proteinExistence type="inferred from homology"/>
<dbReference type="EMBL" id="JAFKGL010000013">
    <property type="protein sequence ID" value="MBN9412843.1"/>
    <property type="molecule type" value="Genomic_DNA"/>
</dbReference>
<dbReference type="SUPFAM" id="SSF55120">
    <property type="entry name" value="Pseudouridine synthase"/>
    <property type="match status" value="1"/>
</dbReference>
<dbReference type="Proteomes" id="UP000664414">
    <property type="component" value="Unassembled WGS sequence"/>
</dbReference>
<dbReference type="PANTHER" id="PTHR13767:SF2">
    <property type="entry name" value="PSEUDOURIDYLATE SYNTHASE TRUB1"/>
    <property type="match status" value="1"/>
</dbReference>
<gene>
    <name evidence="5 7" type="primary">truB</name>
    <name evidence="7" type="ORF">J0H12_02805</name>
</gene>
<keyword evidence="3 5" id="KW-0819">tRNA processing</keyword>
<evidence type="ECO:0000256" key="2">
    <source>
        <dbReference type="ARBA" id="ARBA00005642"/>
    </source>
</evidence>
<comment type="caution">
    <text evidence="7">The sequence shown here is derived from an EMBL/GenBank/DDBJ whole genome shotgun (WGS) entry which is preliminary data.</text>
</comment>
<dbReference type="InterPro" id="IPR020103">
    <property type="entry name" value="PsdUridine_synth_cat_dom_sf"/>
</dbReference>
<feature type="domain" description="Pseudouridine synthase II N-terminal" evidence="6">
    <location>
        <begin position="25"/>
        <end position="173"/>
    </location>
</feature>
<organism evidence="7 8">
    <name type="scientific">Candidatus Paracaedimonas acanthamoebae</name>
    <dbReference type="NCBI Taxonomy" id="244581"/>
    <lineage>
        <taxon>Bacteria</taxon>
        <taxon>Pseudomonadati</taxon>
        <taxon>Pseudomonadota</taxon>
        <taxon>Alphaproteobacteria</taxon>
        <taxon>Holosporales</taxon>
        <taxon>Caedimonadaceae</taxon>
        <taxon>Candidatus Paracaedimonas</taxon>
    </lineage>
</organism>
<evidence type="ECO:0000256" key="1">
    <source>
        <dbReference type="ARBA" id="ARBA00000385"/>
    </source>
</evidence>
<evidence type="ECO:0000256" key="4">
    <source>
        <dbReference type="ARBA" id="ARBA00023235"/>
    </source>
</evidence>
<dbReference type="CDD" id="cd02573">
    <property type="entry name" value="PseudoU_synth_EcTruB"/>
    <property type="match status" value="1"/>
</dbReference>
<dbReference type="GO" id="GO:0031119">
    <property type="term" value="P:tRNA pseudouridine synthesis"/>
    <property type="evidence" value="ECO:0007669"/>
    <property type="project" value="UniProtKB-UniRule"/>
</dbReference>
<dbReference type="AlphaFoldDB" id="A0A8J7PXN6"/>
<comment type="catalytic activity">
    <reaction evidence="1 5">
        <text>uridine(55) in tRNA = pseudouridine(55) in tRNA</text>
        <dbReference type="Rhea" id="RHEA:42532"/>
        <dbReference type="Rhea" id="RHEA-COMP:10101"/>
        <dbReference type="Rhea" id="RHEA-COMP:10102"/>
        <dbReference type="ChEBI" id="CHEBI:65314"/>
        <dbReference type="ChEBI" id="CHEBI:65315"/>
        <dbReference type="EC" id="5.4.99.25"/>
    </reaction>
</comment>
<evidence type="ECO:0000313" key="7">
    <source>
        <dbReference type="EMBL" id="MBN9412843.1"/>
    </source>
</evidence>
<accession>A0A8J7PXN6</accession>
<dbReference type="GO" id="GO:1990481">
    <property type="term" value="P:mRNA pseudouridine synthesis"/>
    <property type="evidence" value="ECO:0007669"/>
    <property type="project" value="TreeGrafter"/>
</dbReference>
<feature type="active site" description="Nucleophile" evidence="5">
    <location>
        <position position="40"/>
    </location>
</feature>
<dbReference type="NCBIfam" id="TIGR00431">
    <property type="entry name" value="TruB"/>
    <property type="match status" value="1"/>
</dbReference>
<name>A0A8J7PXN6_9PROT</name>
<dbReference type="InterPro" id="IPR002501">
    <property type="entry name" value="PsdUridine_synth_N"/>
</dbReference>
<comment type="similarity">
    <text evidence="2 5">Belongs to the pseudouridine synthase TruB family. Type 1 subfamily.</text>
</comment>
<reference evidence="7" key="1">
    <citation type="submission" date="2021-02" db="EMBL/GenBank/DDBJ databases">
        <title>Thiocyanate and organic carbon inputs drive convergent selection for specific autotrophic Afipia and Thiobacillus strains within complex microbiomes.</title>
        <authorList>
            <person name="Huddy R.J."/>
            <person name="Sachdeva R."/>
            <person name="Kadzinga F."/>
            <person name="Kantor R.S."/>
            <person name="Harrison S.T.L."/>
            <person name="Banfield J.F."/>
        </authorList>
    </citation>
    <scope>NUCLEOTIDE SEQUENCE</scope>
    <source>
        <strain evidence="7">SCN18_10_11_15_R4_P_38_20</strain>
    </source>
</reference>
<evidence type="ECO:0000259" key="6">
    <source>
        <dbReference type="Pfam" id="PF01509"/>
    </source>
</evidence>
<dbReference type="PANTHER" id="PTHR13767">
    <property type="entry name" value="TRNA-PSEUDOURIDINE SYNTHASE"/>
    <property type="match status" value="1"/>
</dbReference>
<protein>
    <recommendedName>
        <fullName evidence="5">tRNA pseudouridine synthase B</fullName>
        <ecNumber evidence="5">5.4.99.25</ecNumber>
    </recommendedName>
    <alternativeName>
        <fullName evidence="5">tRNA pseudouridine(55) synthase</fullName>
        <shortName evidence="5">Psi55 synthase</shortName>
    </alternativeName>
    <alternativeName>
        <fullName evidence="5">tRNA pseudouridylate synthase</fullName>
    </alternativeName>
    <alternativeName>
        <fullName evidence="5">tRNA-uridine isomerase</fullName>
    </alternativeName>
</protein>
<dbReference type="HAMAP" id="MF_01080">
    <property type="entry name" value="TruB_bact"/>
    <property type="match status" value="1"/>
</dbReference>
<dbReference type="InterPro" id="IPR014780">
    <property type="entry name" value="tRNA_psdUridine_synth_TruB"/>
</dbReference>
<sequence>MSIHGWIIIDKPLNITSTDVVRAIKRKFPKTKVGHAGTLDPLATGVLPIALGEATKTIPYLSDQKKKYRFEITWGQQTTTDDAEGEPMLTSSYRPSEEEIKAILPQFTGEISQVPPKFSAIKVEGKRAYDLARNGEDFSLPSRPIHIYALRLIDVKSPDIAQFEVECQKGTYVRSLARDIAKTLGTYGFASMIDRTAVGSFHKDAALSYETLAICDEKILKRDHVQNLIAGLDDIPAVMIDEQEVEKVRCGQELKTSLSIPGQLCLLCLHTAKNPIAIAHLEGVRILPKRVFVLN</sequence>
<evidence type="ECO:0000256" key="5">
    <source>
        <dbReference type="HAMAP-Rule" id="MF_01080"/>
    </source>
</evidence>
<dbReference type="EC" id="5.4.99.25" evidence="5"/>
<dbReference type="GO" id="GO:0003723">
    <property type="term" value="F:RNA binding"/>
    <property type="evidence" value="ECO:0007669"/>
    <property type="project" value="InterPro"/>
</dbReference>
<dbReference type="GO" id="GO:0160148">
    <property type="term" value="F:tRNA pseudouridine(55) synthase activity"/>
    <property type="evidence" value="ECO:0007669"/>
    <property type="project" value="UniProtKB-EC"/>
</dbReference>
<evidence type="ECO:0000256" key="3">
    <source>
        <dbReference type="ARBA" id="ARBA00022694"/>
    </source>
</evidence>